<evidence type="ECO:0000313" key="2">
    <source>
        <dbReference type="EMBL" id="TIH29069.1"/>
    </source>
</evidence>
<dbReference type="Gene3D" id="3.40.50.1820">
    <property type="entry name" value="alpha/beta hydrolase"/>
    <property type="match status" value="1"/>
</dbReference>
<dbReference type="PANTHER" id="PTHR43798">
    <property type="entry name" value="MONOACYLGLYCEROL LIPASE"/>
    <property type="match status" value="1"/>
</dbReference>
<accession>A0A4T2BET5</accession>
<dbReference type="GO" id="GO:0016020">
    <property type="term" value="C:membrane"/>
    <property type="evidence" value="ECO:0007669"/>
    <property type="project" value="TreeGrafter"/>
</dbReference>
<dbReference type="AlphaFoldDB" id="A0A4T2BET5"/>
<dbReference type="PRINTS" id="PR00111">
    <property type="entry name" value="ABHYDROLASE"/>
</dbReference>
<dbReference type="InterPro" id="IPR000639">
    <property type="entry name" value="Epox_hydrolase-like"/>
</dbReference>
<sequence length="281" mass="29839">MNTYYASGAAEATQTEYLQLPEGKIGYDVAGEGPLVVLVPGMGDLRSGYRFLAPALRAAGYRVACTDLRGHGDSDATFGRYGDVETAGDVSALIEKLGGSAVIVGNSLAAGAAALVAAEHPDRVTGLVLVGPFVRNPKVNALMMGVFRAMMAPLWVAASWKAYMPTLYAGQKPADFDAYRASVIASLRRPGYAKAFSLTTRQTDHAPVEARLPDVAAPVLVIMGERDPDFTDPAAEARWIGETLHAEVVMVPEAGHYPQSQQPEIVTPVVLAFLQSVLHRA</sequence>
<reference evidence="2 3" key="1">
    <citation type="journal article" date="2019" name="Microorganisms">
        <title>Systematic Affiliation and Genome Analysis of Subtercola vilae DB165(T) with Particular Emphasis on Cold Adaptation of an Isolate from a High-Altitude Cold Volcano Lake.</title>
        <authorList>
            <person name="Villalobos A.S."/>
            <person name="Wiese J."/>
            <person name="Imhoff J.F."/>
            <person name="Dorador C."/>
            <person name="Keller A."/>
            <person name="Hentschel U."/>
        </authorList>
    </citation>
    <scope>NUCLEOTIDE SEQUENCE [LARGE SCALE GENOMIC DNA]</scope>
    <source>
        <strain evidence="2 3">DB165</strain>
    </source>
</reference>
<protein>
    <submittedName>
        <fullName evidence="2">Alpha/beta hydrolase</fullName>
    </submittedName>
</protein>
<evidence type="ECO:0000259" key="1">
    <source>
        <dbReference type="Pfam" id="PF12697"/>
    </source>
</evidence>
<dbReference type="PRINTS" id="PR00412">
    <property type="entry name" value="EPOXHYDRLASE"/>
</dbReference>
<comment type="caution">
    <text evidence="2">The sequence shown here is derived from an EMBL/GenBank/DDBJ whole genome shotgun (WGS) entry which is preliminary data.</text>
</comment>
<dbReference type="Proteomes" id="UP000306192">
    <property type="component" value="Unassembled WGS sequence"/>
</dbReference>
<feature type="domain" description="AB hydrolase-1" evidence="1">
    <location>
        <begin position="36"/>
        <end position="266"/>
    </location>
</feature>
<keyword evidence="3" id="KW-1185">Reference proteome</keyword>
<name>A0A4T2BET5_9MICO</name>
<proteinExistence type="predicted"/>
<dbReference type="GO" id="GO:0016787">
    <property type="term" value="F:hydrolase activity"/>
    <property type="evidence" value="ECO:0007669"/>
    <property type="project" value="UniProtKB-KW"/>
</dbReference>
<dbReference type="RefSeq" id="WP_136643713.1">
    <property type="nucleotide sequence ID" value="NZ_QYRT01000063.1"/>
</dbReference>
<keyword evidence="2" id="KW-0378">Hydrolase</keyword>
<dbReference type="InterPro" id="IPR000073">
    <property type="entry name" value="AB_hydrolase_1"/>
</dbReference>
<gene>
    <name evidence="2" type="ORF">D4765_18115</name>
</gene>
<dbReference type="PANTHER" id="PTHR43798:SF33">
    <property type="entry name" value="HYDROLASE, PUTATIVE (AFU_ORTHOLOGUE AFUA_2G14860)-RELATED"/>
    <property type="match status" value="1"/>
</dbReference>
<evidence type="ECO:0000313" key="3">
    <source>
        <dbReference type="Proteomes" id="UP000306192"/>
    </source>
</evidence>
<dbReference type="EMBL" id="QYRT01000063">
    <property type="protein sequence ID" value="TIH29069.1"/>
    <property type="molecule type" value="Genomic_DNA"/>
</dbReference>
<dbReference type="InterPro" id="IPR050266">
    <property type="entry name" value="AB_hydrolase_sf"/>
</dbReference>
<dbReference type="Pfam" id="PF12697">
    <property type="entry name" value="Abhydrolase_6"/>
    <property type="match status" value="1"/>
</dbReference>
<dbReference type="OrthoDB" id="3771266at2"/>
<organism evidence="2 3">
    <name type="scientific">Subtercola vilae</name>
    <dbReference type="NCBI Taxonomy" id="2056433"/>
    <lineage>
        <taxon>Bacteria</taxon>
        <taxon>Bacillati</taxon>
        <taxon>Actinomycetota</taxon>
        <taxon>Actinomycetes</taxon>
        <taxon>Micrococcales</taxon>
        <taxon>Microbacteriaceae</taxon>
        <taxon>Subtercola</taxon>
    </lineage>
</organism>
<dbReference type="SUPFAM" id="SSF53474">
    <property type="entry name" value="alpha/beta-Hydrolases"/>
    <property type="match status" value="1"/>
</dbReference>
<dbReference type="InterPro" id="IPR029058">
    <property type="entry name" value="AB_hydrolase_fold"/>
</dbReference>